<dbReference type="Pfam" id="PF13966">
    <property type="entry name" value="zf-RVT"/>
    <property type="match status" value="1"/>
</dbReference>
<feature type="domain" description="Reverse transcriptase zinc-binding" evidence="1">
    <location>
        <begin position="19"/>
        <end position="81"/>
    </location>
</feature>
<evidence type="ECO:0000259" key="1">
    <source>
        <dbReference type="Pfam" id="PF13966"/>
    </source>
</evidence>
<protein>
    <recommendedName>
        <fullName evidence="1">Reverse transcriptase zinc-binding domain-containing protein</fullName>
    </recommendedName>
</protein>
<reference evidence="2 3" key="1">
    <citation type="journal article" date="2022" name="Nat. Genet.">
        <title>Improved pea reference genome and pan-genome highlight genomic features and evolutionary characteristics.</title>
        <authorList>
            <person name="Yang T."/>
            <person name="Liu R."/>
            <person name="Luo Y."/>
            <person name="Hu S."/>
            <person name="Wang D."/>
            <person name="Wang C."/>
            <person name="Pandey M.K."/>
            <person name="Ge S."/>
            <person name="Xu Q."/>
            <person name="Li N."/>
            <person name="Li G."/>
            <person name="Huang Y."/>
            <person name="Saxena R.K."/>
            <person name="Ji Y."/>
            <person name="Li M."/>
            <person name="Yan X."/>
            <person name="He Y."/>
            <person name="Liu Y."/>
            <person name="Wang X."/>
            <person name="Xiang C."/>
            <person name="Varshney R.K."/>
            <person name="Ding H."/>
            <person name="Gao S."/>
            <person name="Zong X."/>
        </authorList>
    </citation>
    <scope>NUCLEOTIDE SEQUENCE [LARGE SCALE GENOMIC DNA]</scope>
    <source>
        <strain evidence="2 3">cv. Zhongwan 6</strain>
    </source>
</reference>
<accession>A0A9D5AUM2</accession>
<gene>
    <name evidence="2" type="ORF">KIW84_030954</name>
</gene>
<dbReference type="Proteomes" id="UP001058974">
    <property type="component" value="Chromosome 3"/>
</dbReference>
<name>A0A9D5AUM2_PEA</name>
<dbReference type="Gramene" id="Psat03G0095400-T1">
    <property type="protein sequence ID" value="KAI5424972.1"/>
    <property type="gene ID" value="KIW84_030954"/>
</dbReference>
<comment type="caution">
    <text evidence="2">The sequence shown here is derived from an EMBL/GenBank/DDBJ whole genome shotgun (WGS) entry which is preliminary data.</text>
</comment>
<keyword evidence="3" id="KW-1185">Reference proteome</keyword>
<evidence type="ECO:0000313" key="3">
    <source>
        <dbReference type="Proteomes" id="UP001058974"/>
    </source>
</evidence>
<organism evidence="2 3">
    <name type="scientific">Pisum sativum</name>
    <name type="common">Garden pea</name>
    <name type="synonym">Lathyrus oleraceus</name>
    <dbReference type="NCBI Taxonomy" id="3888"/>
    <lineage>
        <taxon>Eukaryota</taxon>
        <taxon>Viridiplantae</taxon>
        <taxon>Streptophyta</taxon>
        <taxon>Embryophyta</taxon>
        <taxon>Tracheophyta</taxon>
        <taxon>Spermatophyta</taxon>
        <taxon>Magnoliopsida</taxon>
        <taxon>eudicotyledons</taxon>
        <taxon>Gunneridae</taxon>
        <taxon>Pentapetalae</taxon>
        <taxon>rosids</taxon>
        <taxon>fabids</taxon>
        <taxon>Fabales</taxon>
        <taxon>Fabaceae</taxon>
        <taxon>Papilionoideae</taxon>
        <taxon>50 kb inversion clade</taxon>
        <taxon>NPAAA clade</taxon>
        <taxon>Hologalegina</taxon>
        <taxon>IRL clade</taxon>
        <taxon>Fabeae</taxon>
        <taxon>Lathyrus</taxon>
    </lineage>
</organism>
<sequence length="88" mass="10247">MLEAEKDEILWCDGDDAVYTTRAGYNRLKESINQEILELDQINAFRFLWGIQVPAKIKVFVWRLLLNRCATKDQLKKRGLCTAMNDVV</sequence>
<dbReference type="AlphaFoldDB" id="A0A9D5AUM2"/>
<dbReference type="InterPro" id="IPR026960">
    <property type="entry name" value="RVT-Znf"/>
</dbReference>
<evidence type="ECO:0000313" key="2">
    <source>
        <dbReference type="EMBL" id="KAI5424972.1"/>
    </source>
</evidence>
<dbReference type="EMBL" id="JAMSHJ010000003">
    <property type="protein sequence ID" value="KAI5424972.1"/>
    <property type="molecule type" value="Genomic_DNA"/>
</dbReference>
<proteinExistence type="predicted"/>